<dbReference type="AlphaFoldDB" id="A0A512TNX5"/>
<reference evidence="4 7" key="2">
    <citation type="submission" date="2019-07" db="EMBL/GenBank/DDBJ databases">
        <title>Whole genome shotgun sequence of Clostridium butyricum NBRC 3858.</title>
        <authorList>
            <person name="Hosoyama A."/>
            <person name="Uohara A."/>
            <person name="Ohji S."/>
            <person name="Ichikawa N."/>
        </authorList>
    </citation>
    <scope>NUCLEOTIDE SEQUENCE [LARGE SCALE GENOMIC DNA]</scope>
    <source>
        <strain evidence="4 7">NBRC 3858</strain>
    </source>
</reference>
<dbReference type="Proteomes" id="UP000474042">
    <property type="component" value="Unassembled WGS sequence"/>
</dbReference>
<reference evidence="6 9" key="1">
    <citation type="submission" date="2019-05" db="EMBL/GenBank/DDBJ databases">
        <authorList>
            <person name="Schori C."/>
            <person name="Ahrens C."/>
        </authorList>
    </citation>
    <scope>NUCLEOTIDE SEQUENCE [LARGE SCALE GENOMIC DNA]</scope>
    <source>
        <strain evidence="6 9">DSM 10702</strain>
    </source>
</reference>
<evidence type="ECO:0000313" key="7">
    <source>
        <dbReference type="Proteomes" id="UP000321089"/>
    </source>
</evidence>
<dbReference type="GeneID" id="92946408"/>
<dbReference type="GO" id="GO:0016747">
    <property type="term" value="F:acyltransferase activity, transferring groups other than amino-acyl groups"/>
    <property type="evidence" value="ECO:0007669"/>
    <property type="project" value="InterPro"/>
</dbReference>
<keyword evidence="1 4" id="KW-0808">Transferase</keyword>
<feature type="domain" description="N-acetyltransferase" evidence="3">
    <location>
        <begin position="1"/>
        <end position="141"/>
    </location>
</feature>
<dbReference type="InterPro" id="IPR016181">
    <property type="entry name" value="Acyl_CoA_acyltransferase"/>
</dbReference>
<dbReference type="Proteomes" id="UP000515243">
    <property type="component" value="Chromosome 2"/>
</dbReference>
<dbReference type="Pfam" id="PF13673">
    <property type="entry name" value="Acetyltransf_10"/>
    <property type="match status" value="1"/>
</dbReference>
<dbReference type="InterPro" id="IPR000182">
    <property type="entry name" value="GNAT_dom"/>
</dbReference>
<evidence type="ECO:0000256" key="2">
    <source>
        <dbReference type="ARBA" id="ARBA00023315"/>
    </source>
</evidence>
<evidence type="ECO:0000313" key="5">
    <source>
        <dbReference type="EMBL" id="NAS18150.1"/>
    </source>
</evidence>
<dbReference type="EMBL" id="CP040627">
    <property type="protein sequence ID" value="QMW93103.1"/>
    <property type="molecule type" value="Genomic_DNA"/>
</dbReference>
<evidence type="ECO:0000313" key="9">
    <source>
        <dbReference type="Proteomes" id="UP000515243"/>
    </source>
</evidence>
<dbReference type="Proteomes" id="UP000321089">
    <property type="component" value="Unassembled WGS sequence"/>
</dbReference>
<dbReference type="CDD" id="cd04301">
    <property type="entry name" value="NAT_SF"/>
    <property type="match status" value="1"/>
</dbReference>
<dbReference type="NCBIfam" id="NF007853">
    <property type="entry name" value="PRK10562.1"/>
    <property type="match status" value="1"/>
</dbReference>
<gene>
    <name evidence="4" type="ORF">CBU02nite_24780</name>
    <name evidence="6" type="ORF">FF104_19500</name>
    <name evidence="5" type="ORF">GND98_009755</name>
</gene>
<dbReference type="EMBL" id="BKBC01000036">
    <property type="protein sequence ID" value="GEQ21972.1"/>
    <property type="molecule type" value="Genomic_DNA"/>
</dbReference>
<organism evidence="4 7">
    <name type="scientific">Clostridium butyricum</name>
    <dbReference type="NCBI Taxonomy" id="1492"/>
    <lineage>
        <taxon>Bacteria</taxon>
        <taxon>Bacillati</taxon>
        <taxon>Bacillota</taxon>
        <taxon>Clostridia</taxon>
        <taxon>Eubacteriales</taxon>
        <taxon>Clostridiaceae</taxon>
        <taxon>Clostridium</taxon>
    </lineage>
</organism>
<dbReference type="RefSeq" id="WP_002581411.1">
    <property type="nucleotide sequence ID" value="NZ_AP019717.1"/>
</dbReference>
<evidence type="ECO:0000259" key="3">
    <source>
        <dbReference type="PROSITE" id="PS51186"/>
    </source>
</evidence>
<protein>
    <submittedName>
        <fullName evidence="4 5">Acetyltransferase</fullName>
        <ecNumber evidence="5">2.3.1.-</ecNumber>
    </submittedName>
</protein>
<dbReference type="PANTHER" id="PTHR43800">
    <property type="entry name" value="PEPTIDYL-LYSINE N-ACETYLTRANSFERASE YJAB"/>
    <property type="match status" value="1"/>
</dbReference>
<sequence length="141" mass="17067">MIKEFKINDLDEVMKIWIETNIEAHNFVPKEYWINNFQVVKEMLPLAEVYIYKEENIIKGFIGVIDKSYIAGLFVKKEYQREGIGSNLLNYCKIKYEHIKLYVFVRNKKAVNFYCKNNFRILEKKVNEETKEFEYTMVLDR</sequence>
<accession>A0A512TNX5</accession>
<dbReference type="Gene3D" id="3.40.630.30">
    <property type="match status" value="1"/>
</dbReference>
<keyword evidence="2 5" id="KW-0012">Acyltransferase</keyword>
<proteinExistence type="predicted"/>
<dbReference type="EC" id="2.3.1.-" evidence="5"/>
<dbReference type="PANTHER" id="PTHR43800:SF1">
    <property type="entry name" value="PEPTIDYL-LYSINE N-ACETYLTRANSFERASE YJAB"/>
    <property type="match status" value="1"/>
</dbReference>
<name>A0A512TNX5_CLOBU</name>
<evidence type="ECO:0000313" key="4">
    <source>
        <dbReference type="EMBL" id="GEQ21972.1"/>
    </source>
</evidence>
<dbReference type="SUPFAM" id="SSF55729">
    <property type="entry name" value="Acyl-CoA N-acyltransferases (Nat)"/>
    <property type="match status" value="1"/>
</dbReference>
<reference evidence="5 8" key="3">
    <citation type="submission" date="2020-01" db="EMBL/GenBank/DDBJ databases">
        <title>Genome sequence of a 1,3-propanediol producer, Clostridium butyricum S3.</title>
        <authorList>
            <person name="Zhou J."/>
        </authorList>
    </citation>
    <scope>NUCLEOTIDE SEQUENCE [LARGE SCALE GENOMIC DNA]</scope>
    <source>
        <strain evidence="5 8">S3</strain>
    </source>
</reference>
<evidence type="ECO:0000256" key="1">
    <source>
        <dbReference type="ARBA" id="ARBA00022679"/>
    </source>
</evidence>
<dbReference type="EMBL" id="WOFV02000026">
    <property type="protein sequence ID" value="NAS18150.1"/>
    <property type="molecule type" value="Genomic_DNA"/>
</dbReference>
<dbReference type="PROSITE" id="PS51186">
    <property type="entry name" value="GNAT"/>
    <property type="match status" value="1"/>
</dbReference>
<evidence type="ECO:0000313" key="8">
    <source>
        <dbReference type="Proteomes" id="UP000474042"/>
    </source>
</evidence>
<evidence type="ECO:0000313" key="6">
    <source>
        <dbReference type="EMBL" id="QMW93103.1"/>
    </source>
</evidence>